<protein>
    <recommendedName>
        <fullName evidence="3">RNase H type-1 domain-containing protein</fullName>
    </recommendedName>
</protein>
<keyword evidence="2" id="KW-1185">Reference proteome</keyword>
<name>A0ABD2NU11_9CUCU</name>
<evidence type="ECO:0000313" key="2">
    <source>
        <dbReference type="Proteomes" id="UP001516400"/>
    </source>
</evidence>
<dbReference type="InterPro" id="IPR036397">
    <property type="entry name" value="RNaseH_sf"/>
</dbReference>
<gene>
    <name evidence="1" type="ORF">HHI36_005273</name>
</gene>
<sequence>MVFGENLAICDAIVLPLEHLKVCSRSIQTIHWSHKLKSVYTQPQKRPRRFSFMWVASHVGISGNERVDRIVRETMDDRAIIVQEEVSHFDLKNFVKTSSEFVGNQMENMKDQTERNQGLYHKRDNIR</sequence>
<evidence type="ECO:0008006" key="3">
    <source>
        <dbReference type="Google" id="ProtNLM"/>
    </source>
</evidence>
<proteinExistence type="predicted"/>
<organism evidence="1 2">
    <name type="scientific">Cryptolaemus montrouzieri</name>
    <dbReference type="NCBI Taxonomy" id="559131"/>
    <lineage>
        <taxon>Eukaryota</taxon>
        <taxon>Metazoa</taxon>
        <taxon>Ecdysozoa</taxon>
        <taxon>Arthropoda</taxon>
        <taxon>Hexapoda</taxon>
        <taxon>Insecta</taxon>
        <taxon>Pterygota</taxon>
        <taxon>Neoptera</taxon>
        <taxon>Endopterygota</taxon>
        <taxon>Coleoptera</taxon>
        <taxon>Polyphaga</taxon>
        <taxon>Cucujiformia</taxon>
        <taxon>Coccinelloidea</taxon>
        <taxon>Coccinellidae</taxon>
        <taxon>Scymninae</taxon>
        <taxon>Scymnini</taxon>
        <taxon>Cryptolaemus</taxon>
    </lineage>
</organism>
<dbReference type="Gene3D" id="3.30.420.10">
    <property type="entry name" value="Ribonuclease H-like superfamily/Ribonuclease H"/>
    <property type="match status" value="1"/>
</dbReference>
<evidence type="ECO:0000313" key="1">
    <source>
        <dbReference type="EMBL" id="KAL3282074.1"/>
    </source>
</evidence>
<dbReference type="AlphaFoldDB" id="A0ABD2NU11"/>
<dbReference type="SUPFAM" id="SSF53098">
    <property type="entry name" value="Ribonuclease H-like"/>
    <property type="match status" value="1"/>
</dbReference>
<comment type="caution">
    <text evidence="1">The sequence shown here is derived from an EMBL/GenBank/DDBJ whole genome shotgun (WGS) entry which is preliminary data.</text>
</comment>
<dbReference type="InterPro" id="IPR012337">
    <property type="entry name" value="RNaseH-like_sf"/>
</dbReference>
<dbReference type="EMBL" id="JABFTP020000144">
    <property type="protein sequence ID" value="KAL3282074.1"/>
    <property type="molecule type" value="Genomic_DNA"/>
</dbReference>
<dbReference type="Proteomes" id="UP001516400">
    <property type="component" value="Unassembled WGS sequence"/>
</dbReference>
<reference evidence="1 2" key="1">
    <citation type="journal article" date="2021" name="BMC Biol.">
        <title>Horizontally acquired antibacterial genes associated with adaptive radiation of ladybird beetles.</title>
        <authorList>
            <person name="Li H.S."/>
            <person name="Tang X.F."/>
            <person name="Huang Y.H."/>
            <person name="Xu Z.Y."/>
            <person name="Chen M.L."/>
            <person name="Du X.Y."/>
            <person name="Qiu B.Y."/>
            <person name="Chen P.T."/>
            <person name="Zhang W."/>
            <person name="Slipinski A."/>
            <person name="Escalona H.E."/>
            <person name="Waterhouse R.M."/>
            <person name="Zwick A."/>
            <person name="Pang H."/>
        </authorList>
    </citation>
    <scope>NUCLEOTIDE SEQUENCE [LARGE SCALE GENOMIC DNA]</scope>
    <source>
        <strain evidence="1">SYSU2018</strain>
    </source>
</reference>
<accession>A0ABD2NU11</accession>